<dbReference type="EMBL" id="JAGWCR010000004">
    <property type="protein sequence ID" value="MBS3648704.1"/>
    <property type="molecule type" value="Genomic_DNA"/>
</dbReference>
<proteinExistence type="predicted"/>
<dbReference type="AlphaFoldDB" id="A0A942DWL5"/>
<evidence type="ECO:0000313" key="1">
    <source>
        <dbReference type="EMBL" id="MBS3648704.1"/>
    </source>
</evidence>
<organism evidence="1 2">
    <name type="scientific">Pseudaminobacter soli</name>
    <name type="common">ex Zhang et al. 2022</name>
    <dbReference type="NCBI Taxonomy" id="2831468"/>
    <lineage>
        <taxon>Bacteria</taxon>
        <taxon>Pseudomonadati</taxon>
        <taxon>Pseudomonadota</taxon>
        <taxon>Alphaproteobacteria</taxon>
        <taxon>Hyphomicrobiales</taxon>
        <taxon>Phyllobacteriaceae</taxon>
        <taxon>Pseudaminobacter</taxon>
    </lineage>
</organism>
<sequence length="84" mass="10067">MLTPMYFELPVPDERQADVQRIVAMAHKDGFDLSENDAYAAYREYSRDTHGVDWWPDAFKPDFHMERDSEVFYDSLSTWLKWND</sequence>
<accession>A0A942DWL5</accession>
<comment type="caution">
    <text evidence="1">The sequence shown here is derived from an EMBL/GenBank/DDBJ whole genome shotgun (WGS) entry which is preliminary data.</text>
</comment>
<keyword evidence="2" id="KW-1185">Reference proteome</keyword>
<gene>
    <name evidence="1" type="ORF">KEU06_08690</name>
</gene>
<evidence type="ECO:0000313" key="2">
    <source>
        <dbReference type="Proteomes" id="UP000680348"/>
    </source>
</evidence>
<protein>
    <submittedName>
        <fullName evidence="1">Uncharacterized protein</fullName>
    </submittedName>
</protein>
<name>A0A942DWL5_9HYPH</name>
<dbReference type="Proteomes" id="UP000680348">
    <property type="component" value="Unassembled WGS sequence"/>
</dbReference>
<reference evidence="1" key="1">
    <citation type="submission" date="2021-04" db="EMBL/GenBank/DDBJ databases">
        <title>Pseudaminobacter soli sp. nov., isolated from paddy soil contaminated by heavy metals.</title>
        <authorList>
            <person name="Zhang K."/>
        </authorList>
    </citation>
    <scope>NUCLEOTIDE SEQUENCE</scope>
    <source>
        <strain evidence="1">19-2017</strain>
    </source>
</reference>
<dbReference type="RefSeq" id="WP_188254269.1">
    <property type="nucleotide sequence ID" value="NZ_JABVCF010000004.1"/>
</dbReference>